<protein>
    <submittedName>
        <fullName evidence="1">Uncharacterized protein</fullName>
    </submittedName>
</protein>
<accession>A0A414IVI3</accession>
<dbReference type="AlphaFoldDB" id="A0A414IVI3"/>
<dbReference type="Proteomes" id="UP000285290">
    <property type="component" value="Unassembled WGS sequence"/>
</dbReference>
<dbReference type="Pfam" id="PF01564">
    <property type="entry name" value="Spermine_synth"/>
    <property type="match status" value="1"/>
</dbReference>
<evidence type="ECO:0000313" key="1">
    <source>
        <dbReference type="EMBL" id="RHE32964.1"/>
    </source>
</evidence>
<dbReference type="EMBL" id="QSKC01000005">
    <property type="protein sequence ID" value="RHE32964.1"/>
    <property type="molecule type" value="Genomic_DNA"/>
</dbReference>
<dbReference type="RefSeq" id="WP_117997630.1">
    <property type="nucleotide sequence ID" value="NZ_QRWI01000012.1"/>
</dbReference>
<evidence type="ECO:0000313" key="2">
    <source>
        <dbReference type="Proteomes" id="UP000285290"/>
    </source>
</evidence>
<dbReference type="CDD" id="cd02440">
    <property type="entry name" value="AdoMet_MTases"/>
    <property type="match status" value="1"/>
</dbReference>
<proteinExistence type="predicted"/>
<reference evidence="1 2" key="1">
    <citation type="submission" date="2018-08" db="EMBL/GenBank/DDBJ databases">
        <title>A genome reference for cultivated species of the human gut microbiota.</title>
        <authorList>
            <person name="Zou Y."/>
            <person name="Xue W."/>
            <person name="Luo G."/>
        </authorList>
    </citation>
    <scope>NUCLEOTIDE SEQUENCE [LARGE SCALE GENOMIC DNA]</scope>
    <source>
        <strain evidence="1 2">AM29-10</strain>
    </source>
</reference>
<organism evidence="1 2">
    <name type="scientific">Agathobacter rectalis</name>
    <dbReference type="NCBI Taxonomy" id="39491"/>
    <lineage>
        <taxon>Bacteria</taxon>
        <taxon>Bacillati</taxon>
        <taxon>Bacillota</taxon>
        <taxon>Clostridia</taxon>
        <taxon>Lachnospirales</taxon>
        <taxon>Lachnospiraceae</taxon>
        <taxon>Agathobacter</taxon>
    </lineage>
</organism>
<name>A0A414IVI3_9FIRM</name>
<gene>
    <name evidence="1" type="ORF">DW753_05815</name>
</gene>
<sequence>MKVSNTRRIAEKLMQIMQIKEVSSMVNVIITNNIAANSIIPEDPDALRKKAIVIQKEMPEYSVDRVMMLLMIEAMVGPHLEHQPEVMEFFMNWIAAESKVFDVAEFNKNSYIKNIDFANQSNGDYELRYHDLSPYELDIYNIPKRIDELCVDIPRVSCFTEEFKYPVIFQKSINSTWMSVSPNEVFTMEKPIKNAKGKVLTLGCGMGYFAYMASIKEDVESITIIELEQSVIDLFEKCILPQFENKDRITLVKADAVEYLRNIEDGVYDYCFADIWIGIEDIAPYFAVKEIGRNFRKTKIEYWIEDSFAILLSSSVWIEIMKAFSEANKMEISPLDESKLTSSDKRKENYIHRLLSDVEISKPEHIDYYMKPQNIISLIDRTDIIF</sequence>
<dbReference type="InterPro" id="IPR029063">
    <property type="entry name" value="SAM-dependent_MTases_sf"/>
</dbReference>
<dbReference type="SUPFAM" id="SSF53335">
    <property type="entry name" value="S-adenosyl-L-methionine-dependent methyltransferases"/>
    <property type="match status" value="1"/>
</dbReference>
<dbReference type="Gene3D" id="3.40.50.150">
    <property type="entry name" value="Vaccinia Virus protein VP39"/>
    <property type="match status" value="1"/>
</dbReference>
<comment type="caution">
    <text evidence="1">The sequence shown here is derived from an EMBL/GenBank/DDBJ whole genome shotgun (WGS) entry which is preliminary data.</text>
</comment>